<keyword evidence="1" id="KW-1133">Transmembrane helix</keyword>
<evidence type="ECO:0000256" key="1">
    <source>
        <dbReference type="SAM" id="Phobius"/>
    </source>
</evidence>
<organism evidence="2 3">
    <name type="scientific">Pseudomonas synxantha</name>
    <dbReference type="NCBI Taxonomy" id="47883"/>
    <lineage>
        <taxon>Bacteria</taxon>
        <taxon>Pseudomonadati</taxon>
        <taxon>Pseudomonadota</taxon>
        <taxon>Gammaproteobacteria</taxon>
        <taxon>Pseudomonadales</taxon>
        <taxon>Pseudomonadaceae</taxon>
        <taxon>Pseudomonas</taxon>
    </lineage>
</organism>
<evidence type="ECO:0000313" key="3">
    <source>
        <dbReference type="Proteomes" id="UP000268696"/>
    </source>
</evidence>
<proteinExistence type="predicted"/>
<dbReference type="AlphaFoldDB" id="A0A3G7U372"/>
<dbReference type="Proteomes" id="UP000268696">
    <property type="component" value="Chromosome"/>
</dbReference>
<sequence length="129" mass="14648">MTIEEFWKSWLLIWLLAGPILIAIVAVTYSLYLSHHHLGAMKEALRNSRYIYLWGSSLGKRGLIWSLLEISKIAGMILMPRASLRMGELDPIDLGNFPPYLKRRLKVVTGLIVVGVIWLAAISVLIEFE</sequence>
<keyword evidence="1" id="KW-0812">Transmembrane</keyword>
<feature type="transmembrane region" description="Helical" evidence="1">
    <location>
        <begin position="12"/>
        <end position="32"/>
    </location>
</feature>
<evidence type="ECO:0000313" key="2">
    <source>
        <dbReference type="EMBL" id="AZE53824.1"/>
    </source>
</evidence>
<keyword evidence="1" id="KW-0472">Membrane</keyword>
<reference evidence="2 3" key="1">
    <citation type="submission" date="2018-03" db="EMBL/GenBank/DDBJ databases">
        <title>Diversity of phytobeneficial traits revealed by whole-genome analysis of worldwide-isolated phenazine-producing Pseudomonas spp.</title>
        <authorList>
            <person name="Biessy A."/>
            <person name="Novinscak A."/>
            <person name="Blom J."/>
            <person name="Leger G."/>
            <person name="Thomashow L.S."/>
            <person name="Cazorla F.M."/>
            <person name="Josic D."/>
            <person name="Filion M."/>
        </authorList>
    </citation>
    <scope>NUCLEOTIDE SEQUENCE [LARGE SCALE GENOMIC DNA]</scope>
    <source>
        <strain evidence="2 3">30B</strain>
    </source>
</reference>
<feature type="transmembrane region" description="Helical" evidence="1">
    <location>
        <begin position="105"/>
        <end position="126"/>
    </location>
</feature>
<name>A0A3G7U372_9PSED</name>
<dbReference type="EMBL" id="CP027754">
    <property type="protein sequence ID" value="AZE53824.1"/>
    <property type="molecule type" value="Genomic_DNA"/>
</dbReference>
<evidence type="ECO:0008006" key="4">
    <source>
        <dbReference type="Google" id="ProtNLM"/>
    </source>
</evidence>
<accession>A0A3G7U372</accession>
<gene>
    <name evidence="2" type="ORF">C4K03_1653</name>
</gene>
<protein>
    <recommendedName>
        <fullName evidence="4">Transmembrane protein</fullName>
    </recommendedName>
</protein>
<dbReference type="RefSeq" id="WP_124376818.1">
    <property type="nucleotide sequence ID" value="NZ_CP027754.1"/>
</dbReference>